<feature type="transmembrane region" description="Helical" evidence="1">
    <location>
        <begin position="6"/>
        <end position="27"/>
    </location>
</feature>
<accession>A0A024GWG1</accession>
<dbReference type="EMBL" id="HF548552">
    <property type="protein sequence ID" value="CCO25694.1"/>
    <property type="molecule type" value="Genomic_DNA"/>
</dbReference>
<sequence length="32" mass="3838">MPQLNFLSFFFEFVVFLFVFVLISELIKGDSY</sequence>
<keyword evidence="1" id="KW-0812">Transmembrane</keyword>
<dbReference type="AlphaFoldDB" id="A0A024GWG1"/>
<keyword evidence="2" id="KW-0496">Mitochondrion</keyword>
<proteinExistence type="predicted"/>
<organism evidence="2">
    <name type="scientific">Botrylloides violaceus</name>
    <name type="common">Orange cloak sea squirt</name>
    <dbReference type="NCBI Taxonomy" id="581057"/>
    <lineage>
        <taxon>Eukaryota</taxon>
        <taxon>Metazoa</taxon>
        <taxon>Chordata</taxon>
        <taxon>Tunicata</taxon>
        <taxon>Ascidiacea</taxon>
        <taxon>Stolidobranchia</taxon>
        <taxon>Styelidae</taxon>
        <taxon>Botrylloides</taxon>
    </lineage>
</organism>
<keyword evidence="1" id="KW-0472">Membrane</keyword>
<name>A0A024GWG1_BOTVI</name>
<evidence type="ECO:0000313" key="2">
    <source>
        <dbReference type="EMBL" id="CCO25694.1"/>
    </source>
</evidence>
<gene>
    <name evidence="2" type="primary">atp8</name>
</gene>
<dbReference type="CTD" id="4509"/>
<keyword evidence="1" id="KW-1133">Transmembrane helix</keyword>
<geneLocation type="mitochondrion" evidence="2"/>
<dbReference type="GeneID" id="19592758"/>
<dbReference type="RefSeq" id="YP_009040162.1">
    <property type="nucleotide sequence ID" value="NC_024256.1"/>
</dbReference>
<protein>
    <submittedName>
        <fullName evidence="2">ATPase subunit 8</fullName>
    </submittedName>
</protein>
<reference evidence="2" key="1">
    <citation type="journal article" date="2014" name="Genome Biol. Evol.">
        <title>Ascidian mitogenomics: comparison of evolutionary rates in closely related taxa provides evidence of ongoing speciation events.</title>
        <authorList>
            <person name="Griggio F."/>
            <person name="Voskoboynik A."/>
            <person name="Iannelli F."/>
            <person name="Justy F."/>
            <person name="Tilak M.K."/>
            <person name="Turon X."/>
            <person name="Pesole G."/>
            <person name="Douzery E.J."/>
            <person name="Mastrototaro F."/>
            <person name="Gissi C."/>
        </authorList>
    </citation>
    <scope>NUCLEOTIDE SEQUENCE</scope>
    <source>
        <tissue evidence="2">Colony</tissue>
    </source>
</reference>
<evidence type="ECO:0000256" key="1">
    <source>
        <dbReference type="SAM" id="Phobius"/>
    </source>
</evidence>